<evidence type="ECO:0000313" key="15">
    <source>
        <dbReference type="Proteomes" id="UP000077248"/>
    </source>
</evidence>
<dbReference type="GO" id="GO:0006458">
    <property type="term" value="P:'de novo' protein folding"/>
    <property type="evidence" value="ECO:0007669"/>
    <property type="project" value="InterPro"/>
</dbReference>
<evidence type="ECO:0000313" key="13">
    <source>
        <dbReference type="EMBL" id="OAG24087.1"/>
    </source>
</evidence>
<dbReference type="KEGG" id="aalt:CC77DRAFT_1092240"/>
<evidence type="ECO:0000313" key="16">
    <source>
        <dbReference type="Proteomes" id="UP000291422"/>
    </source>
</evidence>
<keyword evidence="15" id="KW-1185">Reference proteome</keyword>
<feature type="chain" id="PRO_5044057406" description="Protein ROT1" evidence="12">
    <location>
        <begin position="21"/>
        <end position="242"/>
    </location>
</feature>
<evidence type="ECO:0000256" key="8">
    <source>
        <dbReference type="ARBA" id="ARBA00023136"/>
    </source>
</evidence>
<dbReference type="Proteomes" id="UP000291422">
    <property type="component" value="Unassembled WGS sequence"/>
</dbReference>
<dbReference type="GeneID" id="29115216"/>
<dbReference type="OMA" id="YKPPQML"/>
<dbReference type="Pfam" id="PF10681">
    <property type="entry name" value="Rot1"/>
    <property type="match status" value="1"/>
</dbReference>
<dbReference type="RefSeq" id="XP_018389508.1">
    <property type="nucleotide sequence ID" value="XM_018529622.1"/>
</dbReference>
<sequence>MLSRIAALLLSGAAILGAQAQTAALPAELVGTWTSKANSTMTGPDFYDPVNEKFTEPKHTGISYSFTADGHFEEAYYRAVANPTDPKCPKGIIQWQHGTYEKLANGSLVLKPIKVDGRQLYSDPCFYKNSVYTRYNASELFDHYEYVASDAYHKIPRITLYKWDGAPMMPLYLAMSTPKMLPTTTLNPLVTQTPSAKNSKRGELPMNHEVLYKRTPGAARAEQWWWFGVFMTAGGSVLYYFF</sequence>
<proteinExistence type="inferred from homology"/>
<evidence type="ECO:0000256" key="12">
    <source>
        <dbReference type="SAM" id="SignalP"/>
    </source>
</evidence>
<dbReference type="EMBL" id="KV441472">
    <property type="protein sequence ID" value="OAG24087.1"/>
    <property type="molecule type" value="Genomic_DNA"/>
</dbReference>
<keyword evidence="6 10" id="KW-0256">Endoplasmic reticulum</keyword>
<reference evidence="14" key="3">
    <citation type="journal article" date="2019" name="J. ISSAAS">
        <title>Genomics, evolutionary history and diagnostics of the Alternaria alternata species group including apple and Asian pear pathotypes.</title>
        <authorList>
            <person name="Armitage A.D."/>
            <person name="Cockerton H.M."/>
            <person name="Sreenivasaprasad S."/>
            <person name="Woodhall J."/>
            <person name="Lane C."/>
            <person name="Harrison R.J."/>
            <person name="Clarkson J.P."/>
        </authorList>
    </citation>
    <scope>NUCLEOTIDE SEQUENCE</scope>
    <source>
        <strain evidence="14">FERA 1177</strain>
    </source>
</reference>
<dbReference type="GO" id="GO:0005789">
    <property type="term" value="C:endoplasmic reticulum membrane"/>
    <property type="evidence" value="ECO:0007669"/>
    <property type="project" value="UniProtKB-SubCell"/>
</dbReference>
<evidence type="ECO:0000256" key="9">
    <source>
        <dbReference type="ARBA" id="ARBA00024969"/>
    </source>
</evidence>
<organism evidence="13 15">
    <name type="scientific">Alternaria alternata</name>
    <name type="common">Alternaria rot fungus</name>
    <name type="synonym">Torula alternata</name>
    <dbReference type="NCBI Taxonomy" id="5599"/>
    <lineage>
        <taxon>Eukaryota</taxon>
        <taxon>Fungi</taxon>
        <taxon>Dikarya</taxon>
        <taxon>Ascomycota</taxon>
        <taxon>Pezizomycotina</taxon>
        <taxon>Dothideomycetes</taxon>
        <taxon>Pleosporomycetidae</taxon>
        <taxon>Pleosporales</taxon>
        <taxon>Pleosporineae</taxon>
        <taxon>Pleosporaceae</taxon>
        <taxon>Alternaria</taxon>
        <taxon>Alternaria sect. Alternaria</taxon>
        <taxon>Alternaria alternata complex</taxon>
    </lineage>
</organism>
<evidence type="ECO:0000256" key="7">
    <source>
        <dbReference type="ARBA" id="ARBA00022989"/>
    </source>
</evidence>
<protein>
    <recommendedName>
        <fullName evidence="3 10">Protein ROT1</fullName>
    </recommendedName>
</protein>
<keyword evidence="5 12" id="KW-0732">Signal</keyword>
<evidence type="ECO:0000256" key="5">
    <source>
        <dbReference type="ARBA" id="ARBA00022729"/>
    </source>
</evidence>
<name>A0A177DWQ8_ALTAL</name>
<dbReference type="VEuPathDB" id="FungiDB:CC77DRAFT_1092240"/>
<accession>A0A177DWQ8</accession>
<evidence type="ECO:0000256" key="1">
    <source>
        <dbReference type="ARBA" id="ARBA00004115"/>
    </source>
</evidence>
<evidence type="ECO:0000256" key="3">
    <source>
        <dbReference type="ARBA" id="ARBA00017291"/>
    </source>
</evidence>
<evidence type="ECO:0000256" key="2">
    <source>
        <dbReference type="ARBA" id="ARBA00007149"/>
    </source>
</evidence>
<dbReference type="PIRSF" id="PIRSF017290">
    <property type="entry name" value="ROT1_prd"/>
    <property type="match status" value="1"/>
</dbReference>
<dbReference type="PANTHER" id="PTHR28090">
    <property type="entry name" value="PROTEIN ROT1"/>
    <property type="match status" value="1"/>
</dbReference>
<dbReference type="PANTHER" id="PTHR28090:SF1">
    <property type="entry name" value="PROTEIN ROT1"/>
    <property type="match status" value="1"/>
</dbReference>
<comment type="function">
    <text evidence="9 10">Required for normal levels of the cell wall 1,6-beta-glucan. Involved in a protein folding machinery chaperoning proteins acting in various physiological processes including cell wall synthesis and lysis of autophagic bodies.</text>
</comment>
<dbReference type="Proteomes" id="UP000077248">
    <property type="component" value="Unassembled WGS sequence"/>
</dbReference>
<gene>
    <name evidence="14" type="ORF">AA0117_g9969</name>
    <name evidence="13" type="ORF">CC77DRAFT_1092240</name>
</gene>
<evidence type="ECO:0000256" key="6">
    <source>
        <dbReference type="ARBA" id="ARBA00022824"/>
    </source>
</evidence>
<keyword evidence="4 11" id="KW-0812">Transmembrane</keyword>
<comment type="similarity">
    <text evidence="2 10">Belongs to the ROT1 family.</text>
</comment>
<dbReference type="STRING" id="5599.A0A177DWQ8"/>
<dbReference type="InterPro" id="IPR019623">
    <property type="entry name" value="Rot1"/>
</dbReference>
<dbReference type="AlphaFoldDB" id="A0A177DWQ8"/>
<evidence type="ECO:0000256" key="10">
    <source>
        <dbReference type="PIRNR" id="PIRNR017290"/>
    </source>
</evidence>
<reference evidence="13 15" key="1">
    <citation type="submission" date="2016-05" db="EMBL/GenBank/DDBJ databases">
        <title>Comparative analysis of secretome profiles of manganese(II)-oxidizing ascomycete fungi.</title>
        <authorList>
            <consortium name="DOE Joint Genome Institute"/>
            <person name="Zeiner C.A."/>
            <person name="Purvine S.O."/>
            <person name="Zink E.M."/>
            <person name="Wu S."/>
            <person name="Pasa-Tolic L."/>
            <person name="Chaput D.L."/>
            <person name="Haridas S."/>
            <person name="Grigoriev I.V."/>
            <person name="Santelli C.M."/>
            <person name="Hansel C.M."/>
        </authorList>
    </citation>
    <scope>NUCLEOTIDE SEQUENCE [LARGE SCALE GENOMIC DNA]</scope>
    <source>
        <strain evidence="13 15">SRC1lrK2f</strain>
    </source>
</reference>
<dbReference type="GO" id="GO:0051082">
    <property type="term" value="F:unfolded protein binding"/>
    <property type="evidence" value="ECO:0007669"/>
    <property type="project" value="TreeGrafter"/>
</dbReference>
<evidence type="ECO:0000256" key="11">
    <source>
        <dbReference type="SAM" id="Phobius"/>
    </source>
</evidence>
<reference evidence="16" key="2">
    <citation type="journal article" date="2019" name="bioRxiv">
        <title>Genomics, evolutionary history and diagnostics of the Alternaria alternata species group including apple and Asian pear pathotypes.</title>
        <authorList>
            <person name="Armitage A.D."/>
            <person name="Cockerton H.M."/>
            <person name="Sreenivasaprasad S."/>
            <person name="Woodhall J.W."/>
            <person name="Lane C.R."/>
            <person name="Harrison R.J."/>
            <person name="Clarkson J.P."/>
        </authorList>
    </citation>
    <scope>NUCLEOTIDE SEQUENCE [LARGE SCALE GENOMIC DNA]</scope>
    <source>
        <strain evidence="16">FERA 1177</strain>
    </source>
</reference>
<evidence type="ECO:0000313" key="14">
    <source>
        <dbReference type="EMBL" id="RYN70990.1"/>
    </source>
</evidence>
<feature type="signal peptide" evidence="12">
    <location>
        <begin position="1"/>
        <end position="20"/>
    </location>
</feature>
<keyword evidence="8 10" id="KW-0472">Membrane</keyword>
<dbReference type="EMBL" id="PDXD01000035">
    <property type="protein sequence ID" value="RYN70990.1"/>
    <property type="molecule type" value="Genomic_DNA"/>
</dbReference>
<evidence type="ECO:0000256" key="4">
    <source>
        <dbReference type="ARBA" id="ARBA00022692"/>
    </source>
</evidence>
<comment type="subcellular location">
    <subcellularLocation>
        <location evidence="1">Endoplasmic reticulum membrane</location>
        <topology evidence="1">Single-pass type I membrane protein</topology>
    </subcellularLocation>
</comment>
<feature type="transmembrane region" description="Helical" evidence="11">
    <location>
        <begin position="224"/>
        <end position="241"/>
    </location>
</feature>
<keyword evidence="7 11" id="KW-1133">Transmembrane helix</keyword>